<dbReference type="Proteomes" id="UP000827721">
    <property type="component" value="Unassembled WGS sequence"/>
</dbReference>
<dbReference type="EMBL" id="JAFEMO010000008">
    <property type="protein sequence ID" value="KAH7566186.1"/>
    <property type="molecule type" value="Genomic_DNA"/>
</dbReference>
<evidence type="ECO:0000259" key="2">
    <source>
        <dbReference type="PROSITE" id="PS00028"/>
    </source>
</evidence>
<feature type="region of interest" description="Disordered" evidence="1">
    <location>
        <begin position="200"/>
        <end position="244"/>
    </location>
</feature>
<reference evidence="3 4" key="1">
    <citation type="submission" date="2021-02" db="EMBL/GenBank/DDBJ databases">
        <title>Plant Genome Project.</title>
        <authorList>
            <person name="Zhang R.-G."/>
        </authorList>
    </citation>
    <scope>NUCLEOTIDE SEQUENCE [LARGE SCALE GENOMIC DNA]</scope>
    <source>
        <tissue evidence="3">Leaves</tissue>
    </source>
</reference>
<dbReference type="PANTHER" id="PTHR47591:SF13">
    <property type="entry name" value="OS02G0293900 PROTEIN"/>
    <property type="match status" value="1"/>
</dbReference>
<evidence type="ECO:0000256" key="1">
    <source>
        <dbReference type="SAM" id="MobiDB-lite"/>
    </source>
</evidence>
<proteinExistence type="predicted"/>
<feature type="compositionally biased region" description="Basic and acidic residues" evidence="1">
    <location>
        <begin position="65"/>
        <end position="82"/>
    </location>
</feature>
<dbReference type="PROSITE" id="PS00028">
    <property type="entry name" value="ZINC_FINGER_C2H2_1"/>
    <property type="match status" value="1"/>
</dbReference>
<feature type="domain" description="C2H2-type" evidence="2">
    <location>
        <begin position="115"/>
        <end position="135"/>
    </location>
</feature>
<evidence type="ECO:0000313" key="3">
    <source>
        <dbReference type="EMBL" id="KAH7566186.1"/>
    </source>
</evidence>
<gene>
    <name evidence="3" type="ORF">JRO89_XS08G0112600</name>
</gene>
<dbReference type="PANTHER" id="PTHR47591">
    <property type="entry name" value="ZINC FINGER PROTEIN ZAT2-RELATED"/>
    <property type="match status" value="1"/>
</dbReference>
<accession>A0ABQ8HPB7</accession>
<comment type="caution">
    <text evidence="3">The sequence shown here is derived from an EMBL/GenBank/DDBJ whole genome shotgun (WGS) entry which is preliminary data.</text>
</comment>
<feature type="compositionally biased region" description="Low complexity" evidence="1">
    <location>
        <begin position="43"/>
        <end position="57"/>
    </location>
</feature>
<feature type="region of interest" description="Disordered" evidence="1">
    <location>
        <begin position="137"/>
        <end position="167"/>
    </location>
</feature>
<name>A0ABQ8HPB7_9ROSI</name>
<sequence>MVDPGDEKSKKAPIEEVSSKQENVDTTLPNPIRTADGGRDVAPRAYRGGAGASAAAGGNTGTPGCDKKSTVLEKKLKRRPDDPGASSSSSNAGGLMKKPKKKGQLLDLPSFPPRCYICRKTFQSWKAVFGHMRKHEVGKERERGALPPPVFSPPCRASPERGCGSGVAVSAHDEVDQEDLQEQLASTLLDLAQEVLFSSSSSSSSKADGLDIDLNQTHDPNSHDGEEGGRFDLNKSPPPENDEL</sequence>
<evidence type="ECO:0000313" key="4">
    <source>
        <dbReference type="Proteomes" id="UP000827721"/>
    </source>
</evidence>
<organism evidence="3 4">
    <name type="scientific">Xanthoceras sorbifolium</name>
    <dbReference type="NCBI Taxonomy" id="99658"/>
    <lineage>
        <taxon>Eukaryota</taxon>
        <taxon>Viridiplantae</taxon>
        <taxon>Streptophyta</taxon>
        <taxon>Embryophyta</taxon>
        <taxon>Tracheophyta</taxon>
        <taxon>Spermatophyta</taxon>
        <taxon>Magnoliopsida</taxon>
        <taxon>eudicotyledons</taxon>
        <taxon>Gunneridae</taxon>
        <taxon>Pentapetalae</taxon>
        <taxon>rosids</taxon>
        <taxon>malvids</taxon>
        <taxon>Sapindales</taxon>
        <taxon>Sapindaceae</taxon>
        <taxon>Xanthoceroideae</taxon>
        <taxon>Xanthoceras</taxon>
    </lineage>
</organism>
<protein>
    <recommendedName>
        <fullName evidence="2">C2H2-type domain-containing protein</fullName>
    </recommendedName>
</protein>
<dbReference type="InterPro" id="IPR013087">
    <property type="entry name" value="Znf_C2H2_type"/>
</dbReference>
<feature type="region of interest" description="Disordered" evidence="1">
    <location>
        <begin position="1"/>
        <end position="107"/>
    </location>
</feature>
<feature type="compositionally biased region" description="Basic and acidic residues" evidence="1">
    <location>
        <begin position="1"/>
        <end position="23"/>
    </location>
</feature>
<feature type="compositionally biased region" description="Basic and acidic residues" evidence="1">
    <location>
        <begin position="220"/>
        <end position="233"/>
    </location>
</feature>
<keyword evidence="4" id="KW-1185">Reference proteome</keyword>